<dbReference type="InterPro" id="IPR046946">
    <property type="entry name" value="TCAM1/2"/>
</dbReference>
<reference evidence="9" key="1">
    <citation type="submission" date="2022-01" db="EMBL/GenBank/DDBJ databases">
        <authorList>
            <person name="Braso-Vives M."/>
        </authorList>
    </citation>
    <scope>NUCLEOTIDE SEQUENCE</scope>
</reference>
<dbReference type="PANTHER" id="PTHR47230">
    <property type="entry name" value="TIR DOMAIN-CONTAINING ADAPTER MOLECULE 1"/>
    <property type="match status" value="1"/>
</dbReference>
<evidence type="ECO:0000313" key="10">
    <source>
        <dbReference type="Proteomes" id="UP000838412"/>
    </source>
</evidence>
<feature type="region of interest" description="Disordered" evidence="7">
    <location>
        <begin position="595"/>
        <end position="632"/>
    </location>
</feature>
<dbReference type="GO" id="GO:0032481">
    <property type="term" value="P:positive regulation of type I interferon production"/>
    <property type="evidence" value="ECO:0007669"/>
    <property type="project" value="TreeGrafter"/>
</dbReference>
<sequence>MSQRETFMQSKEESVLARCHSECLHNSSQALPAQRMDTAVYNTTQLPSDVETDADPIPGSFMSGEVRTASSQPMAAEEKTARPSTMLVNGEQVKEAEYSRYYHSDPPPKSGGAVPFHASREGGQSISSPAVHSTSSNDQSGSLSGPDARAPVQISSPSSEQAGGPILESRNLSRHVAAMKHKPSSFLSTEEEDHERAKSASLPYPSEEKGYDSGPELDDDEDVEYYDYFLVFSEKDKKHARRITDLLNSHKLKGCLLEKDFPAGASPFKNIADAIERSTYTVLVLTENFTKDRWCEKKLQTSLMEAIEDAAKYNSVIPIIPHPDMMPRKKLPSELKTVSALDMTNEYFDDKIKKTFKTSKREKRERELKRRREARKLQPFRSVCSVPSSLSSQTDFESLSVGKSSQSLIHLNRRYSSPVNGEKGKNMEEKLQRLAATRPTRGHSGGSIQSKKDAESGPTNGTPGNRMTNSSKTGSLSVERGSAHNQADEAGPCHPPDSNHHTPQRSAAHQPPPQRDNPKQLHQHDAGLSAKAEPQVAAKSEVGDYVWVEKCDGLSANSGIGDISSASGNSIGANQVKSCEDGGPRDQNVIDQMSVSSKDKGEVPPSGQPLTDPSITTSAAGGPWKRRDGRLHDDQTPAETHIPRAGDGQAPGVGNIPVIACQPPVLPQPYQVTNVYNIYSPQNIQIGNQNAMEKDDIVTDGPGFDQPVYYVPPMPYPPNMAAAPMHAASPMAQGQENTKTSDDAARKLNKEYDIDDETDVKVPVEPEFDLDDETHVKIPVKPTMQTKHLSPAEIARSESCSSADEAQEETCVMSALAEDLAEDLSLNTTDGSTSVKEVWDQESVDEEESMASGASVPKQKKGGNFFSFLSRGKKK</sequence>
<evidence type="ECO:0000256" key="5">
    <source>
        <dbReference type="ARBA" id="ARBA00022859"/>
    </source>
</evidence>
<evidence type="ECO:0000256" key="4">
    <source>
        <dbReference type="ARBA" id="ARBA00022588"/>
    </source>
</evidence>
<dbReference type="InterPro" id="IPR035897">
    <property type="entry name" value="Toll_tir_struct_dom_sf"/>
</dbReference>
<feature type="compositionally biased region" description="Polar residues" evidence="7">
    <location>
        <begin position="122"/>
        <end position="143"/>
    </location>
</feature>
<evidence type="ECO:0000256" key="7">
    <source>
        <dbReference type="SAM" id="MobiDB-lite"/>
    </source>
</evidence>
<keyword evidence="10" id="KW-1185">Reference proteome</keyword>
<dbReference type="PANTHER" id="PTHR47230:SF2">
    <property type="entry name" value="TIR DOMAIN-CONTAINING ADAPTER MOLECULE 2"/>
    <property type="match status" value="1"/>
</dbReference>
<keyword evidence="2" id="KW-0963">Cytoplasm</keyword>
<feature type="compositionally biased region" description="Polar residues" evidence="7">
    <location>
        <begin position="393"/>
        <end position="405"/>
    </location>
</feature>
<feature type="region of interest" description="Disordered" evidence="7">
    <location>
        <begin position="435"/>
        <end position="535"/>
    </location>
</feature>
<evidence type="ECO:0000256" key="3">
    <source>
        <dbReference type="ARBA" id="ARBA00022553"/>
    </source>
</evidence>
<dbReference type="EMBL" id="OV696687">
    <property type="protein sequence ID" value="CAH1254082.1"/>
    <property type="molecule type" value="Genomic_DNA"/>
</dbReference>
<dbReference type="InterPro" id="IPR000157">
    <property type="entry name" value="TIR_dom"/>
</dbReference>
<evidence type="ECO:0000259" key="8">
    <source>
        <dbReference type="PROSITE" id="PS50104"/>
    </source>
</evidence>
<dbReference type="SUPFAM" id="SSF52200">
    <property type="entry name" value="Toll/Interleukin receptor TIR domain"/>
    <property type="match status" value="1"/>
</dbReference>
<evidence type="ECO:0000256" key="6">
    <source>
        <dbReference type="ARBA" id="ARBA00023198"/>
    </source>
</evidence>
<dbReference type="AlphaFoldDB" id="A0A8J9ZIJ7"/>
<feature type="domain" description="TIR" evidence="8">
    <location>
        <begin position="224"/>
        <end position="360"/>
    </location>
</feature>
<feature type="compositionally biased region" description="Basic and acidic residues" evidence="7">
    <location>
        <begin position="516"/>
        <end position="525"/>
    </location>
</feature>
<feature type="compositionally biased region" description="Polar residues" evidence="7">
    <location>
        <begin position="457"/>
        <end position="476"/>
    </location>
</feature>
<feature type="region of interest" description="Disordered" evidence="7">
    <location>
        <begin position="825"/>
        <end position="875"/>
    </location>
</feature>
<feature type="compositionally biased region" description="Acidic residues" evidence="7">
    <location>
        <begin position="840"/>
        <end position="849"/>
    </location>
</feature>
<dbReference type="GO" id="GO:0005768">
    <property type="term" value="C:endosome"/>
    <property type="evidence" value="ECO:0007669"/>
    <property type="project" value="TreeGrafter"/>
</dbReference>
<evidence type="ECO:0000313" key="9">
    <source>
        <dbReference type="EMBL" id="CAH1254082.1"/>
    </source>
</evidence>
<dbReference type="GO" id="GO:0035666">
    <property type="term" value="P:TRIF-dependent toll-like receptor signaling pathway"/>
    <property type="evidence" value="ECO:0007669"/>
    <property type="project" value="InterPro"/>
</dbReference>
<evidence type="ECO:0000256" key="1">
    <source>
        <dbReference type="ARBA" id="ARBA00004496"/>
    </source>
</evidence>
<feature type="compositionally biased region" description="Basic and acidic residues" evidence="7">
    <location>
        <begin position="92"/>
        <end position="103"/>
    </location>
</feature>
<keyword evidence="3" id="KW-0597">Phosphoprotein</keyword>
<keyword evidence="5" id="KW-0391">Immunity</keyword>
<dbReference type="Gene3D" id="3.40.50.10140">
    <property type="entry name" value="Toll/interleukin-1 receptor homology (TIR) domain"/>
    <property type="match status" value="1"/>
</dbReference>
<feature type="compositionally biased region" description="Polar residues" evidence="7">
    <location>
        <begin position="608"/>
        <end position="619"/>
    </location>
</feature>
<dbReference type="Proteomes" id="UP000838412">
    <property type="component" value="Chromosome 2"/>
</dbReference>
<feature type="region of interest" description="Disordered" evidence="7">
    <location>
        <begin position="47"/>
        <end position="219"/>
    </location>
</feature>
<dbReference type="Pfam" id="PF13676">
    <property type="entry name" value="TIR_2"/>
    <property type="match status" value="1"/>
</dbReference>
<dbReference type="GO" id="GO:0035591">
    <property type="term" value="F:signaling adaptor activity"/>
    <property type="evidence" value="ECO:0007669"/>
    <property type="project" value="TreeGrafter"/>
</dbReference>
<keyword evidence="4" id="KW-0399">Innate immunity</keyword>
<name>A0A8J9ZIJ7_BRALA</name>
<feature type="region of interest" description="Disordered" evidence="7">
    <location>
        <begin position="379"/>
        <end position="405"/>
    </location>
</feature>
<dbReference type="GO" id="GO:0043123">
    <property type="term" value="P:positive regulation of canonical NF-kappaB signal transduction"/>
    <property type="evidence" value="ECO:0007669"/>
    <property type="project" value="TreeGrafter"/>
</dbReference>
<comment type="subcellular location">
    <subcellularLocation>
        <location evidence="1">Cytoplasm</location>
    </subcellularLocation>
</comment>
<dbReference type="PROSITE" id="PS50104">
    <property type="entry name" value="TIR"/>
    <property type="match status" value="1"/>
</dbReference>
<keyword evidence="6" id="KW-0395">Inflammatory response</keyword>
<proteinExistence type="predicted"/>
<dbReference type="GO" id="GO:0045087">
    <property type="term" value="P:innate immune response"/>
    <property type="evidence" value="ECO:0007669"/>
    <property type="project" value="UniProtKB-KW"/>
</dbReference>
<protein>
    <submittedName>
        <fullName evidence="9">TICAM2 protein</fullName>
    </submittedName>
</protein>
<dbReference type="OrthoDB" id="62956at2759"/>
<accession>A0A8J9ZIJ7</accession>
<evidence type="ECO:0000256" key="2">
    <source>
        <dbReference type="ARBA" id="ARBA00022490"/>
    </source>
</evidence>
<organism evidence="9 10">
    <name type="scientific">Branchiostoma lanceolatum</name>
    <name type="common">Common lancelet</name>
    <name type="synonym">Amphioxus lanceolatum</name>
    <dbReference type="NCBI Taxonomy" id="7740"/>
    <lineage>
        <taxon>Eukaryota</taxon>
        <taxon>Metazoa</taxon>
        <taxon>Chordata</taxon>
        <taxon>Cephalochordata</taxon>
        <taxon>Leptocardii</taxon>
        <taxon>Amphioxiformes</taxon>
        <taxon>Branchiostomatidae</taxon>
        <taxon>Branchiostoma</taxon>
    </lineage>
</organism>
<gene>
    <name evidence="9" type="primary">TICAM2</name>
    <name evidence="9" type="ORF">BLAG_LOCUS13625</name>
</gene>
<feature type="compositionally biased region" description="Low complexity" evidence="7">
    <location>
        <begin position="382"/>
        <end position="392"/>
    </location>
</feature>
<dbReference type="SMART" id="SM00255">
    <property type="entry name" value="TIR"/>
    <property type="match status" value="1"/>
</dbReference>